<dbReference type="InterPro" id="IPR051685">
    <property type="entry name" value="Ycf3/AcsC/BcsC/TPR_MFPF"/>
</dbReference>
<keyword evidence="2" id="KW-0802">TPR repeat</keyword>
<dbReference type="Pfam" id="PF13432">
    <property type="entry name" value="TPR_16"/>
    <property type="match status" value="2"/>
</dbReference>
<dbReference type="PROSITE" id="PS50005">
    <property type="entry name" value="TPR"/>
    <property type="match status" value="5"/>
</dbReference>
<dbReference type="AlphaFoldDB" id="A0A3B0VG57"/>
<dbReference type="SUPFAM" id="SSF81901">
    <property type="entry name" value="HCP-like"/>
    <property type="match status" value="1"/>
</dbReference>
<dbReference type="PANTHER" id="PTHR44943:SF8">
    <property type="entry name" value="TPR REPEAT-CONTAINING PROTEIN MJ0263"/>
    <property type="match status" value="1"/>
</dbReference>
<sequence>MKRFHPLLIVPLLFGLLLAAGCQPSTSLVKPGGAQMSAAAGQAESVDYSCSYFYFLWGRHAELARNYQEALEAYEKALICDPQADYIARKIPVLLLRMGRGKEAVAWLKRYLDENPREAGSRMLLAKILIRRGRYDEAAEQYRVVHKQHPKEDAALLLLSELYRNMNKPVAARKALQEILAVNSRSYPAHVLLARLYLSLKQYDDALAEYDKALKINWSEDLLLEISNVYLLEKHYGDAIAMYRKIIAKDPKNEKAHIALVNVYLLQHKDQAALAELNRLKAITLHPEQVDLTIARLYARLKEYDKSIRILRDSLQRNNMPQTRYLLAILYFQTKRYDQALVELKLIGRDSAEYKNAVFLQVRILREQKKPEQALEVLEQAISRDGGKGRSPDMFVLLARLYQVQGKKDLGQQAFDRGLALYPDDDKLLYAYGLFLDTIGEPNKALSVMQRVIKRQPRQAEALNYVGYSWADKRIHLDQALGYIKRAVDLRPENGYIRDSLGWVYYRLGRNREALEALELAVKLSPNDATIYTHLGDVLLELGRTKDALAAYHKAISLLKKGDKRRKSLQKKVNLLENQEHP</sequence>
<dbReference type="Pfam" id="PF07719">
    <property type="entry name" value="TPR_2"/>
    <property type="match status" value="1"/>
</dbReference>
<dbReference type="InterPro" id="IPR011990">
    <property type="entry name" value="TPR-like_helical_dom_sf"/>
</dbReference>
<evidence type="ECO:0000256" key="1">
    <source>
        <dbReference type="ARBA" id="ARBA00022737"/>
    </source>
</evidence>
<dbReference type="Pfam" id="PF14559">
    <property type="entry name" value="TPR_19"/>
    <property type="match status" value="4"/>
</dbReference>
<dbReference type="Gene3D" id="1.25.40.10">
    <property type="entry name" value="Tetratricopeptide repeat domain"/>
    <property type="match status" value="4"/>
</dbReference>
<dbReference type="SMART" id="SM00028">
    <property type="entry name" value="TPR"/>
    <property type="match status" value="10"/>
</dbReference>
<dbReference type="InterPro" id="IPR013105">
    <property type="entry name" value="TPR_2"/>
</dbReference>
<gene>
    <name evidence="3" type="ORF">MNBD_DELTA04-377</name>
</gene>
<evidence type="ECO:0000313" key="3">
    <source>
        <dbReference type="EMBL" id="VAW39650.1"/>
    </source>
</evidence>
<protein>
    <submittedName>
        <fullName evidence="3">Uncharacterized protein</fullName>
    </submittedName>
</protein>
<name>A0A3B0VG57_9ZZZZ</name>
<dbReference type="PROSITE" id="PS51257">
    <property type="entry name" value="PROKAR_LIPOPROTEIN"/>
    <property type="match status" value="1"/>
</dbReference>
<dbReference type="Pfam" id="PF12895">
    <property type="entry name" value="ANAPC3"/>
    <property type="match status" value="1"/>
</dbReference>
<dbReference type="EMBL" id="UOEY01000082">
    <property type="protein sequence ID" value="VAW39650.1"/>
    <property type="molecule type" value="Genomic_DNA"/>
</dbReference>
<keyword evidence="1" id="KW-0677">Repeat</keyword>
<evidence type="ECO:0000256" key="2">
    <source>
        <dbReference type="ARBA" id="ARBA00022803"/>
    </source>
</evidence>
<dbReference type="InterPro" id="IPR019734">
    <property type="entry name" value="TPR_rpt"/>
</dbReference>
<reference evidence="3" key="1">
    <citation type="submission" date="2018-06" db="EMBL/GenBank/DDBJ databases">
        <authorList>
            <person name="Zhirakovskaya E."/>
        </authorList>
    </citation>
    <scope>NUCLEOTIDE SEQUENCE</scope>
</reference>
<accession>A0A3B0VG57</accession>
<dbReference type="SUPFAM" id="SSF48452">
    <property type="entry name" value="TPR-like"/>
    <property type="match status" value="2"/>
</dbReference>
<dbReference type="PANTHER" id="PTHR44943">
    <property type="entry name" value="CELLULOSE SYNTHASE OPERON PROTEIN C"/>
    <property type="match status" value="1"/>
</dbReference>
<proteinExistence type="predicted"/>
<organism evidence="3">
    <name type="scientific">hydrothermal vent metagenome</name>
    <dbReference type="NCBI Taxonomy" id="652676"/>
    <lineage>
        <taxon>unclassified sequences</taxon>
        <taxon>metagenomes</taxon>
        <taxon>ecological metagenomes</taxon>
    </lineage>
</organism>